<protein>
    <recommendedName>
        <fullName evidence="3">Glycosyltransferase family 92 protein</fullName>
    </recommendedName>
</protein>
<accession>A0ABR1G7P4</accession>
<sequence length="402" mass="43027">MCKVDRSRKVKHDLSTMGCLVAILLIARALAARHATPPAQHKTWASIAVLAARRARDGSGDAEVLVAMATRGQRNFSPGGNVSFHCSDDGGRGWVAASPQGDLRGEQFNTAHLVLRCPASGYASAGRRGDLRVRCRRSPARPPARGAPLDDDVADFVLDAPTAPPVASRLTSCLEPVYRPRRDAVDRFLRYYRAVGVERFVVWDGERALEAHLGDARDVAYHGWTFADVLRNSRARTAKGGPVGQHLAMAYCAFAYGGDARMLLSVDLDELVTCADLGTSRDLAAALDGASAAAGDGNPCACLLRWLYDGPLGGPELPGTVVARQMNRKCVVAPGQLEDANFHRPACRGRRGVFQVDGGACWINHYRDEALSGKRPQDAIPLPGGPEARADLAWAASLLTSS</sequence>
<reference evidence="1 2" key="1">
    <citation type="submission" date="2024-03" db="EMBL/GenBank/DDBJ databases">
        <title>Aureococcus anophagefferens CCMP1851 and Kratosvirus quantuckense: Draft genome of a second virus-susceptible host strain in the model system.</title>
        <authorList>
            <person name="Chase E."/>
            <person name="Truchon A.R."/>
            <person name="Schepens W."/>
            <person name="Wilhelm S.W."/>
        </authorList>
    </citation>
    <scope>NUCLEOTIDE SEQUENCE [LARGE SCALE GENOMIC DNA]</scope>
    <source>
        <strain evidence="1 2">CCMP1851</strain>
    </source>
</reference>
<organism evidence="1 2">
    <name type="scientific">Aureococcus anophagefferens</name>
    <name type="common">Harmful bloom alga</name>
    <dbReference type="NCBI Taxonomy" id="44056"/>
    <lineage>
        <taxon>Eukaryota</taxon>
        <taxon>Sar</taxon>
        <taxon>Stramenopiles</taxon>
        <taxon>Ochrophyta</taxon>
        <taxon>Pelagophyceae</taxon>
        <taxon>Pelagomonadales</taxon>
        <taxon>Pelagomonadaceae</taxon>
        <taxon>Aureococcus</taxon>
    </lineage>
</organism>
<dbReference type="Proteomes" id="UP001363151">
    <property type="component" value="Unassembled WGS sequence"/>
</dbReference>
<proteinExistence type="predicted"/>
<gene>
    <name evidence="1" type="ORF">SO694_00048043</name>
</gene>
<keyword evidence="2" id="KW-1185">Reference proteome</keyword>
<dbReference type="EMBL" id="JBBJCI010000079">
    <property type="protein sequence ID" value="KAK7249356.1"/>
    <property type="molecule type" value="Genomic_DNA"/>
</dbReference>
<evidence type="ECO:0000313" key="1">
    <source>
        <dbReference type="EMBL" id="KAK7249356.1"/>
    </source>
</evidence>
<name>A0ABR1G7P4_AURAN</name>
<evidence type="ECO:0000313" key="2">
    <source>
        <dbReference type="Proteomes" id="UP001363151"/>
    </source>
</evidence>
<evidence type="ECO:0008006" key="3">
    <source>
        <dbReference type="Google" id="ProtNLM"/>
    </source>
</evidence>
<comment type="caution">
    <text evidence="1">The sequence shown here is derived from an EMBL/GenBank/DDBJ whole genome shotgun (WGS) entry which is preliminary data.</text>
</comment>